<organism evidence="1 2">
    <name type="scientific">Strongylus vulgaris</name>
    <name type="common">Blood worm</name>
    <dbReference type="NCBI Taxonomy" id="40348"/>
    <lineage>
        <taxon>Eukaryota</taxon>
        <taxon>Metazoa</taxon>
        <taxon>Ecdysozoa</taxon>
        <taxon>Nematoda</taxon>
        <taxon>Chromadorea</taxon>
        <taxon>Rhabditida</taxon>
        <taxon>Rhabditina</taxon>
        <taxon>Rhabditomorpha</taxon>
        <taxon>Strongyloidea</taxon>
        <taxon>Strongylidae</taxon>
        <taxon>Strongylus</taxon>
    </lineage>
</organism>
<keyword evidence="2" id="KW-1185">Reference proteome</keyword>
<evidence type="ECO:0000313" key="2">
    <source>
        <dbReference type="Proteomes" id="UP000270094"/>
    </source>
</evidence>
<proteinExistence type="predicted"/>
<evidence type="ECO:0000313" key="1">
    <source>
        <dbReference type="EMBL" id="VDM83313.1"/>
    </source>
</evidence>
<dbReference type="EMBL" id="UYYB01122355">
    <property type="protein sequence ID" value="VDM83313.1"/>
    <property type="molecule type" value="Genomic_DNA"/>
</dbReference>
<name>A0A3P7JQX9_STRVU</name>
<gene>
    <name evidence="1" type="ORF">SVUK_LOCUS18311</name>
</gene>
<protein>
    <submittedName>
        <fullName evidence="1">Uncharacterized protein</fullName>
    </submittedName>
</protein>
<dbReference type="AlphaFoldDB" id="A0A3P7JQX9"/>
<reference evidence="1 2" key="1">
    <citation type="submission" date="2018-11" db="EMBL/GenBank/DDBJ databases">
        <authorList>
            <consortium name="Pathogen Informatics"/>
        </authorList>
    </citation>
    <scope>NUCLEOTIDE SEQUENCE [LARGE SCALE GENOMIC DNA]</scope>
</reference>
<sequence>MCTSVEWKKFVDLLPATISIFVQFCNVGVRAGALPIYRFSGFIQALSLSPYRFCNVGVRAGALPIYRFSGFTQALSFSPYRCEMMTLDGNERRRITPDTPTSPTHGSVVLRNARPFNLRDNSPANRHSYHGITSPLMSPRERPDQMKRFSQQLLQYPLPYGDPFCGNNHIQLSRKQVCLWR</sequence>
<dbReference type="Proteomes" id="UP000270094">
    <property type="component" value="Unassembled WGS sequence"/>
</dbReference>
<dbReference type="OrthoDB" id="5856343at2759"/>
<accession>A0A3P7JQX9</accession>